<gene>
    <name evidence="7" type="ORF">PENTCL1PPCAC_15239</name>
</gene>
<evidence type="ECO:0000256" key="1">
    <source>
        <dbReference type="ARBA" id="ARBA00004141"/>
    </source>
</evidence>
<dbReference type="AlphaFoldDB" id="A0AAV5TBW5"/>
<evidence type="ECO:0000256" key="6">
    <source>
        <dbReference type="SAM" id="Phobius"/>
    </source>
</evidence>
<comment type="caution">
    <text evidence="7">The sequence shown here is derived from an EMBL/GenBank/DDBJ whole genome shotgun (WGS) entry which is preliminary data.</text>
</comment>
<dbReference type="GO" id="GO:0016020">
    <property type="term" value="C:membrane"/>
    <property type="evidence" value="ECO:0007669"/>
    <property type="project" value="UniProtKB-SubCell"/>
</dbReference>
<keyword evidence="4 6" id="KW-1133">Transmembrane helix</keyword>
<comment type="similarity">
    <text evidence="2">Belongs to the nematode receptor-like protein srd family.</text>
</comment>
<dbReference type="InterPro" id="IPR019421">
    <property type="entry name" value="7TM_GPCR_serpentine_rcpt_Srd"/>
</dbReference>
<dbReference type="EMBL" id="BTSX01000004">
    <property type="protein sequence ID" value="GMS93065.1"/>
    <property type="molecule type" value="Genomic_DNA"/>
</dbReference>
<evidence type="ECO:0000256" key="3">
    <source>
        <dbReference type="ARBA" id="ARBA00022692"/>
    </source>
</evidence>
<reference evidence="7" key="1">
    <citation type="submission" date="2023-10" db="EMBL/GenBank/DDBJ databases">
        <title>Genome assembly of Pristionchus species.</title>
        <authorList>
            <person name="Yoshida K."/>
            <person name="Sommer R.J."/>
        </authorList>
    </citation>
    <scope>NUCLEOTIDE SEQUENCE</scope>
    <source>
        <strain evidence="7">RS0144</strain>
    </source>
</reference>
<sequence length="149" mass="16465">DLFHVCIVSALDLAAILVNSIFIFVILRKTPPDLSNYSVLLINIACADLFNALCSFMCIVRVRNAAGCFLLSYIGPCTLYNAQLCHLFFAGHCGAACQSIQLLGISFAYRYWSLKPKIQNMHAISRRLWIATGISMVPLTLMMVIICVG</sequence>
<feature type="non-terminal residue" evidence="7">
    <location>
        <position position="1"/>
    </location>
</feature>
<dbReference type="Pfam" id="PF10317">
    <property type="entry name" value="7TM_GPCR_Srd"/>
    <property type="match status" value="1"/>
</dbReference>
<dbReference type="PANTHER" id="PTHR22945">
    <property type="entry name" value="SERPENTINE RECEPTOR, CLASS D DELTA"/>
    <property type="match status" value="1"/>
</dbReference>
<evidence type="ECO:0000313" key="7">
    <source>
        <dbReference type="EMBL" id="GMS93065.1"/>
    </source>
</evidence>
<evidence type="ECO:0000256" key="4">
    <source>
        <dbReference type="ARBA" id="ARBA00022989"/>
    </source>
</evidence>
<protein>
    <recommendedName>
        <fullName evidence="9">G protein-coupled receptor</fullName>
    </recommendedName>
</protein>
<comment type="subcellular location">
    <subcellularLocation>
        <location evidence="1">Membrane</location>
        <topology evidence="1">Multi-pass membrane protein</topology>
    </subcellularLocation>
</comment>
<feature type="transmembrane region" description="Helical" evidence="6">
    <location>
        <begin position="39"/>
        <end position="60"/>
    </location>
</feature>
<keyword evidence="5 6" id="KW-0472">Membrane</keyword>
<dbReference type="PANTHER" id="PTHR22945:SF40">
    <property type="entry name" value="SERPENTINE RECEPTOR, CLASS D (DELTA)-RELATED"/>
    <property type="match status" value="1"/>
</dbReference>
<keyword evidence="8" id="KW-1185">Reference proteome</keyword>
<name>A0AAV5TBW5_9BILA</name>
<proteinExistence type="inferred from homology"/>
<organism evidence="7 8">
    <name type="scientific">Pristionchus entomophagus</name>
    <dbReference type="NCBI Taxonomy" id="358040"/>
    <lineage>
        <taxon>Eukaryota</taxon>
        <taxon>Metazoa</taxon>
        <taxon>Ecdysozoa</taxon>
        <taxon>Nematoda</taxon>
        <taxon>Chromadorea</taxon>
        <taxon>Rhabditida</taxon>
        <taxon>Rhabditina</taxon>
        <taxon>Diplogasteromorpha</taxon>
        <taxon>Diplogasteroidea</taxon>
        <taxon>Neodiplogasteridae</taxon>
        <taxon>Pristionchus</taxon>
    </lineage>
</organism>
<feature type="transmembrane region" description="Helical" evidence="6">
    <location>
        <begin position="88"/>
        <end position="108"/>
    </location>
</feature>
<evidence type="ECO:0000256" key="2">
    <source>
        <dbReference type="ARBA" id="ARBA00009166"/>
    </source>
</evidence>
<evidence type="ECO:0000313" key="8">
    <source>
        <dbReference type="Proteomes" id="UP001432027"/>
    </source>
</evidence>
<evidence type="ECO:0008006" key="9">
    <source>
        <dbReference type="Google" id="ProtNLM"/>
    </source>
</evidence>
<dbReference type="InterPro" id="IPR050920">
    <property type="entry name" value="Nematode_rcpt-like_delta"/>
</dbReference>
<keyword evidence="3 6" id="KW-0812">Transmembrane</keyword>
<evidence type="ECO:0000256" key="5">
    <source>
        <dbReference type="ARBA" id="ARBA00023136"/>
    </source>
</evidence>
<dbReference type="Proteomes" id="UP001432027">
    <property type="component" value="Unassembled WGS sequence"/>
</dbReference>
<feature type="transmembrane region" description="Helical" evidence="6">
    <location>
        <begin position="7"/>
        <end position="27"/>
    </location>
</feature>
<feature type="transmembrane region" description="Helical" evidence="6">
    <location>
        <begin position="128"/>
        <end position="146"/>
    </location>
</feature>
<accession>A0AAV5TBW5</accession>